<dbReference type="PROSITE" id="PS50937">
    <property type="entry name" value="HTH_MERR_2"/>
    <property type="match status" value="1"/>
</dbReference>
<dbReference type="InterPro" id="IPR041698">
    <property type="entry name" value="Methyltransf_25"/>
</dbReference>
<dbReference type="Gene3D" id="1.10.1660.10">
    <property type="match status" value="1"/>
</dbReference>
<dbReference type="SUPFAM" id="SSF53335">
    <property type="entry name" value="S-adenosyl-L-methionine-dependent methyltransferases"/>
    <property type="match status" value="1"/>
</dbReference>
<name>A0A1B9QWT9_9VIBR</name>
<sequence length="392" mass="44886">MYLISELAAKASLSRTTLLYYEKLGLIKGQRLDNGYRYYSENDLQRLMLIQQLQSAGLSLKECEQCLDAKLSRSLLENRLTQLNHEIDKKIHARELLLALLGERSQRELHHSLSQSAPSAYLNWLSTQGYSEKEALRLKWLSKDMNEHDSYMKDFMKIFATLERWGPGSNKDSLKAISLMSPQTMTDILDIGCGTGTSTLLLADNSNAHITAVDNEPVAIEQLDKKIQNAQLHERISPVYASMTELPFQVKSFDAIWAEGCVYVMGMENALKQWKPLLKDNGVLMVSDLVWLTDSPDEEATQFWLADYPDIQSIPKRLALFKKHGYHVVEHFSLGVDAWQNYWLPLKDRVHELQAVMPASQALLDIKKEISIYERCAAKDFTYQYFILELVS</sequence>
<reference evidence="4" key="1">
    <citation type="submission" date="2016-06" db="EMBL/GenBank/DDBJ databases">
        <authorList>
            <person name="Hehemann J.-H."/>
            <person name="Arevalo P."/>
            <person name="Datta M.S."/>
            <person name="Polz M.F."/>
        </authorList>
    </citation>
    <scope>NUCLEOTIDE SEQUENCE [LARGE SCALE GENOMIC DNA]</scope>
    <source>
        <strain evidence="4">9CSC122</strain>
    </source>
</reference>
<keyword evidence="3" id="KW-0808">Transferase</keyword>
<dbReference type="SMART" id="SM00422">
    <property type="entry name" value="HTH_MERR"/>
    <property type="match status" value="1"/>
</dbReference>
<evidence type="ECO:0000313" key="3">
    <source>
        <dbReference type="EMBL" id="OCH74197.1"/>
    </source>
</evidence>
<keyword evidence="3" id="KW-0489">Methyltransferase</keyword>
<dbReference type="RefSeq" id="WP_065577126.1">
    <property type="nucleotide sequence ID" value="NZ_JBNGCH010000688.1"/>
</dbReference>
<dbReference type="Proteomes" id="UP000093173">
    <property type="component" value="Unassembled WGS sequence"/>
</dbReference>
<dbReference type="Pfam" id="PF13649">
    <property type="entry name" value="Methyltransf_25"/>
    <property type="match status" value="1"/>
</dbReference>
<dbReference type="SUPFAM" id="SSF46955">
    <property type="entry name" value="Putative DNA-binding domain"/>
    <property type="match status" value="1"/>
</dbReference>
<gene>
    <name evidence="3" type="ORF">A6E14_13230</name>
</gene>
<keyword evidence="1" id="KW-0238">DNA-binding</keyword>
<dbReference type="InterPro" id="IPR009061">
    <property type="entry name" value="DNA-bd_dom_put_sf"/>
</dbReference>
<dbReference type="InterPro" id="IPR047057">
    <property type="entry name" value="MerR_fam"/>
</dbReference>
<keyword evidence="4" id="KW-1185">Reference proteome</keyword>
<dbReference type="PANTHER" id="PTHR30204">
    <property type="entry name" value="REDOX-CYCLING DRUG-SENSING TRANSCRIPTIONAL ACTIVATOR SOXR"/>
    <property type="match status" value="1"/>
</dbReference>
<dbReference type="InterPro" id="IPR029063">
    <property type="entry name" value="SAM-dependent_MTases_sf"/>
</dbReference>
<proteinExistence type="predicted"/>
<dbReference type="EMBL" id="MAJZ01000688">
    <property type="protein sequence ID" value="OCH74197.1"/>
    <property type="molecule type" value="Genomic_DNA"/>
</dbReference>
<dbReference type="GO" id="GO:0003677">
    <property type="term" value="F:DNA binding"/>
    <property type="evidence" value="ECO:0007669"/>
    <property type="project" value="UniProtKB-KW"/>
</dbReference>
<dbReference type="PRINTS" id="PR00040">
    <property type="entry name" value="HTHMERR"/>
</dbReference>
<dbReference type="GO" id="GO:0008168">
    <property type="term" value="F:methyltransferase activity"/>
    <property type="evidence" value="ECO:0007669"/>
    <property type="project" value="UniProtKB-KW"/>
</dbReference>
<dbReference type="CDD" id="cd04789">
    <property type="entry name" value="HTH_Cfa"/>
    <property type="match status" value="1"/>
</dbReference>
<comment type="caution">
    <text evidence="3">The sequence shown here is derived from an EMBL/GenBank/DDBJ whole genome shotgun (WGS) entry which is preliminary data.</text>
</comment>
<evidence type="ECO:0000256" key="1">
    <source>
        <dbReference type="ARBA" id="ARBA00023125"/>
    </source>
</evidence>
<dbReference type="GO" id="GO:0032259">
    <property type="term" value="P:methylation"/>
    <property type="evidence" value="ECO:0007669"/>
    <property type="project" value="UniProtKB-KW"/>
</dbReference>
<dbReference type="PANTHER" id="PTHR30204:SF97">
    <property type="entry name" value="MERR FAMILY REGULATORY PROTEIN"/>
    <property type="match status" value="1"/>
</dbReference>
<evidence type="ECO:0000313" key="4">
    <source>
        <dbReference type="Proteomes" id="UP000093173"/>
    </source>
</evidence>
<protein>
    <submittedName>
        <fullName evidence="3">Methyltransferase</fullName>
    </submittedName>
</protein>
<feature type="domain" description="HTH merR-type" evidence="2">
    <location>
        <begin position="1"/>
        <end position="69"/>
    </location>
</feature>
<dbReference type="Gene3D" id="3.40.50.150">
    <property type="entry name" value="Vaccinia Virus protein VP39"/>
    <property type="match status" value="1"/>
</dbReference>
<dbReference type="CDD" id="cd02440">
    <property type="entry name" value="AdoMet_MTases"/>
    <property type="match status" value="1"/>
</dbReference>
<accession>A0A1B9QWT9</accession>
<evidence type="ECO:0000259" key="2">
    <source>
        <dbReference type="PROSITE" id="PS50937"/>
    </source>
</evidence>
<dbReference type="GO" id="GO:0003700">
    <property type="term" value="F:DNA-binding transcription factor activity"/>
    <property type="evidence" value="ECO:0007669"/>
    <property type="project" value="InterPro"/>
</dbReference>
<dbReference type="Pfam" id="PF13411">
    <property type="entry name" value="MerR_1"/>
    <property type="match status" value="1"/>
</dbReference>
<dbReference type="AlphaFoldDB" id="A0A1B9QWT9"/>
<organism evidence="3 4">
    <name type="scientific">Vibrio genomosp. F10</name>
    <dbReference type="NCBI Taxonomy" id="723171"/>
    <lineage>
        <taxon>Bacteria</taxon>
        <taxon>Pseudomonadati</taxon>
        <taxon>Pseudomonadota</taxon>
        <taxon>Gammaproteobacteria</taxon>
        <taxon>Vibrionales</taxon>
        <taxon>Vibrionaceae</taxon>
        <taxon>Vibrio</taxon>
    </lineage>
</organism>
<dbReference type="InterPro" id="IPR000551">
    <property type="entry name" value="MerR-type_HTH_dom"/>
</dbReference>